<feature type="transmembrane region" description="Helical" evidence="1">
    <location>
        <begin position="234"/>
        <end position="252"/>
    </location>
</feature>
<feature type="transmembrane region" description="Helical" evidence="1">
    <location>
        <begin position="181"/>
        <end position="200"/>
    </location>
</feature>
<proteinExistence type="predicted"/>
<feature type="transmembrane region" description="Helical" evidence="1">
    <location>
        <begin position="59"/>
        <end position="77"/>
    </location>
</feature>
<keyword evidence="1" id="KW-1133">Transmembrane helix</keyword>
<comment type="caution">
    <text evidence="2">The sequence shown here is derived from an EMBL/GenBank/DDBJ whole genome shotgun (WGS) entry which is preliminary data.</text>
</comment>
<protein>
    <submittedName>
        <fullName evidence="2">ABC transporter permease</fullName>
    </submittedName>
</protein>
<evidence type="ECO:0000256" key="1">
    <source>
        <dbReference type="SAM" id="Phobius"/>
    </source>
</evidence>
<dbReference type="PANTHER" id="PTHR36832:SF2">
    <property type="entry name" value="INTEGRAL MEMBRANE PROTEIN"/>
    <property type="match status" value="1"/>
</dbReference>
<reference evidence="2" key="2">
    <citation type="journal article" date="2021" name="Data Brief">
        <title>Draft genome sequence data of the facultative, thermophilic, xylanolytic bacterium Paenibacillus sp. strain DA-C8.</title>
        <authorList>
            <person name="Chhe C."/>
            <person name="Uke A."/>
            <person name="Baramee S."/>
            <person name="Ungkulpasvich U."/>
            <person name="Tachaapaikoon C."/>
            <person name="Pason P."/>
            <person name="Waeonukul R."/>
            <person name="Ratanakhanokchai K."/>
            <person name="Kosugi A."/>
        </authorList>
    </citation>
    <scope>NUCLEOTIDE SEQUENCE</scope>
    <source>
        <strain evidence="2">DA-C8</strain>
    </source>
</reference>
<keyword evidence="1" id="KW-0812">Transmembrane</keyword>
<gene>
    <name evidence="2" type="ORF">PRECH8_16680</name>
</gene>
<keyword evidence="1" id="KW-0472">Membrane</keyword>
<dbReference type="EMBL" id="BMAQ01000017">
    <property type="protein sequence ID" value="GFR38372.1"/>
    <property type="molecule type" value="Genomic_DNA"/>
</dbReference>
<accession>A0A916QCU0</accession>
<organism evidence="2 3">
    <name type="scientific">Insulibacter thermoxylanivorax</name>
    <dbReference type="NCBI Taxonomy" id="2749268"/>
    <lineage>
        <taxon>Bacteria</taxon>
        <taxon>Bacillati</taxon>
        <taxon>Bacillota</taxon>
        <taxon>Bacilli</taxon>
        <taxon>Bacillales</taxon>
        <taxon>Paenibacillaceae</taxon>
        <taxon>Insulibacter</taxon>
    </lineage>
</organism>
<dbReference type="AlphaFoldDB" id="A0A916QCU0"/>
<sequence>MRTCFAVFRLRFNYGLQYRTAAFAGIATQFFWGFILIMVYQAFFAMTDRTTQPISLEQVVAYIWLQQAFIAFIMLWFRDQELFDLITTGNVAYELCRPSGLYSFWYAKVLAQRLSAGLLRCGPILLLAGLMPGSYRLTMPLDAATFVLFVVTLLLGLLLVAAITMLIHISVFYTMSPVGSLLIFQIAGEFLAGMIIPVPLMPEWLQRIVHLFPFRWTADFPFRVFSGHIGHEEALVGIVMQMLWLAVLIFVGKALMLKALRRVVVQGG</sequence>
<evidence type="ECO:0000313" key="3">
    <source>
        <dbReference type="Proteomes" id="UP000654993"/>
    </source>
</evidence>
<feature type="transmembrane region" description="Helical" evidence="1">
    <location>
        <begin position="143"/>
        <end position="169"/>
    </location>
</feature>
<dbReference type="PANTHER" id="PTHR36832">
    <property type="entry name" value="SLR1174 PROTEIN-RELATED"/>
    <property type="match status" value="1"/>
</dbReference>
<keyword evidence="3" id="KW-1185">Reference proteome</keyword>
<evidence type="ECO:0000313" key="2">
    <source>
        <dbReference type="EMBL" id="GFR38372.1"/>
    </source>
</evidence>
<feature type="transmembrane region" description="Helical" evidence="1">
    <location>
        <begin position="21"/>
        <end position="47"/>
    </location>
</feature>
<name>A0A916QCU0_9BACL</name>
<reference evidence="2" key="1">
    <citation type="submission" date="2020-08" db="EMBL/GenBank/DDBJ databases">
        <authorList>
            <person name="Uke A."/>
            <person name="Chhe C."/>
            <person name="Baramee S."/>
            <person name="Kosugi A."/>
        </authorList>
    </citation>
    <scope>NUCLEOTIDE SEQUENCE</scope>
    <source>
        <strain evidence="2">DA-C8</strain>
    </source>
</reference>
<dbReference type="RefSeq" id="WP_200966622.1">
    <property type="nucleotide sequence ID" value="NZ_BMAQ01000017.1"/>
</dbReference>
<feature type="transmembrane region" description="Helical" evidence="1">
    <location>
        <begin position="117"/>
        <end position="137"/>
    </location>
</feature>
<dbReference type="Proteomes" id="UP000654993">
    <property type="component" value="Unassembled WGS sequence"/>
</dbReference>